<feature type="compositionally biased region" description="Basic and acidic residues" evidence="2">
    <location>
        <begin position="288"/>
        <end position="303"/>
    </location>
</feature>
<gene>
    <name evidence="3" type="ORF">TWF696_001303</name>
</gene>
<reference evidence="3 4" key="1">
    <citation type="submission" date="2019-10" db="EMBL/GenBank/DDBJ databases">
        <authorList>
            <person name="Palmer J.M."/>
        </authorList>
    </citation>
    <scope>NUCLEOTIDE SEQUENCE [LARGE SCALE GENOMIC DNA]</scope>
    <source>
        <strain evidence="3 4">TWF696</strain>
    </source>
</reference>
<comment type="caution">
    <text evidence="3">The sequence shown here is derived from an EMBL/GenBank/DDBJ whole genome shotgun (WGS) entry which is preliminary data.</text>
</comment>
<evidence type="ECO:0000256" key="1">
    <source>
        <dbReference type="SAM" id="Coils"/>
    </source>
</evidence>
<sequence>MGGKKCPCCHEGSDTSNESKGPETPQQPRIAMPIPETPSEKARRVLREANDEVFHLSRVLRSPCTVPPEPRKRLTLVQQDLLKEIVELEAAHTNWMINQDDTKLDSSVLETKLKKLWDFKEVFRNKLRDEITRMQLEKAKEEQEQGLELKRRAMEDRVYYLTVEAKGRIGGWVLSLPDSFIEEGDMPRINLRISGHAHCEEEILDLKKQLLQAWQEKLELHKENQRLQATLDRRQSLIDEQQLQIDELLERPARAPKPDTTERYKFEEEGGLLASQRSLNIQHVYASDPEREPKTKLVADSHARSTRNRVSKRRHKDKETKKKKVPSKRAEEQLLAAATKFELEISDLEDSQFRQEVTEMTDRFAKQVLSDPVDLAADQAAPAPGPAPTPTTGVASTGSSNAGRVILPLPSRKKARPQGSSLVRPLPNEAIGQRTKSNVGGDAAAPLVKRRRDDEEEEDESGREEHGRRKRGRLV</sequence>
<evidence type="ECO:0000256" key="2">
    <source>
        <dbReference type="SAM" id="MobiDB-lite"/>
    </source>
</evidence>
<feature type="compositionally biased region" description="Low complexity" evidence="2">
    <location>
        <begin position="390"/>
        <end position="400"/>
    </location>
</feature>
<organism evidence="3 4">
    <name type="scientific">Orbilia brochopaga</name>
    <dbReference type="NCBI Taxonomy" id="3140254"/>
    <lineage>
        <taxon>Eukaryota</taxon>
        <taxon>Fungi</taxon>
        <taxon>Dikarya</taxon>
        <taxon>Ascomycota</taxon>
        <taxon>Pezizomycotina</taxon>
        <taxon>Orbiliomycetes</taxon>
        <taxon>Orbiliales</taxon>
        <taxon>Orbiliaceae</taxon>
        <taxon>Orbilia</taxon>
    </lineage>
</organism>
<feature type="compositionally biased region" description="Polar residues" evidence="2">
    <location>
        <begin position="14"/>
        <end position="27"/>
    </location>
</feature>
<dbReference type="Proteomes" id="UP001375240">
    <property type="component" value="Unassembled WGS sequence"/>
</dbReference>
<feature type="coiled-coil region" evidence="1">
    <location>
        <begin position="124"/>
        <end position="156"/>
    </location>
</feature>
<dbReference type="AlphaFoldDB" id="A0AAV9U957"/>
<protein>
    <submittedName>
        <fullName evidence="3">Uncharacterized protein</fullName>
    </submittedName>
</protein>
<evidence type="ECO:0000313" key="4">
    <source>
        <dbReference type="Proteomes" id="UP001375240"/>
    </source>
</evidence>
<feature type="region of interest" description="Disordered" evidence="2">
    <location>
        <begin position="378"/>
        <end position="475"/>
    </location>
</feature>
<feature type="compositionally biased region" description="Basic residues" evidence="2">
    <location>
        <begin position="304"/>
        <end position="327"/>
    </location>
</feature>
<feature type="region of interest" description="Disordered" evidence="2">
    <location>
        <begin position="288"/>
        <end position="329"/>
    </location>
</feature>
<feature type="region of interest" description="Disordered" evidence="2">
    <location>
        <begin position="1"/>
        <end position="38"/>
    </location>
</feature>
<keyword evidence="4" id="KW-1185">Reference proteome</keyword>
<dbReference type="EMBL" id="JAVHNQ010000010">
    <property type="protein sequence ID" value="KAK6337824.1"/>
    <property type="molecule type" value="Genomic_DNA"/>
</dbReference>
<name>A0AAV9U957_9PEZI</name>
<accession>A0AAV9U957</accession>
<proteinExistence type="predicted"/>
<evidence type="ECO:0000313" key="3">
    <source>
        <dbReference type="EMBL" id="KAK6337824.1"/>
    </source>
</evidence>
<keyword evidence="1" id="KW-0175">Coiled coil</keyword>
<feature type="coiled-coil region" evidence="1">
    <location>
        <begin position="204"/>
        <end position="251"/>
    </location>
</feature>